<dbReference type="STRING" id="119000.SAMN05661010_02733"/>
<dbReference type="Pfam" id="PF23893">
    <property type="entry name" value="Y4YQ_C"/>
    <property type="match status" value="1"/>
</dbReference>
<organism evidence="4 5">
    <name type="scientific">Modicisalibacter muralis</name>
    <dbReference type="NCBI Taxonomy" id="119000"/>
    <lineage>
        <taxon>Bacteria</taxon>
        <taxon>Pseudomonadati</taxon>
        <taxon>Pseudomonadota</taxon>
        <taxon>Gammaproteobacteria</taxon>
        <taxon>Oceanospirillales</taxon>
        <taxon>Halomonadaceae</taxon>
        <taxon>Modicisalibacter</taxon>
    </lineage>
</organism>
<dbReference type="EMBL" id="FNGI01000008">
    <property type="protein sequence ID" value="SDL86495.1"/>
    <property type="molecule type" value="Genomic_DNA"/>
</dbReference>
<feature type="domain" description="YscD/Y4YQ C-terminal" evidence="3">
    <location>
        <begin position="341"/>
        <end position="390"/>
    </location>
</feature>
<evidence type="ECO:0000259" key="3">
    <source>
        <dbReference type="Pfam" id="PF23893"/>
    </source>
</evidence>
<dbReference type="InterPro" id="IPR053946">
    <property type="entry name" value="YscD_ppl_3rd"/>
</dbReference>
<dbReference type="Proteomes" id="UP000198654">
    <property type="component" value="Unassembled WGS sequence"/>
</dbReference>
<feature type="domain" description="YscD cytoplasmic" evidence="1">
    <location>
        <begin position="27"/>
        <end position="79"/>
    </location>
</feature>
<evidence type="ECO:0000313" key="5">
    <source>
        <dbReference type="Proteomes" id="UP000198654"/>
    </source>
</evidence>
<proteinExistence type="predicted"/>
<dbReference type="RefSeq" id="WP_175488818.1">
    <property type="nucleotide sequence ID" value="NZ_FNGI01000008.1"/>
</dbReference>
<dbReference type="SUPFAM" id="SSF49879">
    <property type="entry name" value="SMAD/FHA domain"/>
    <property type="match status" value="1"/>
</dbReference>
<feature type="domain" description="YscD-like Bon-like" evidence="2">
    <location>
        <begin position="269"/>
        <end position="327"/>
    </location>
</feature>
<dbReference type="InterPro" id="IPR008984">
    <property type="entry name" value="SMAD_FHA_dom_sf"/>
</dbReference>
<gene>
    <name evidence="4" type="ORF">SAMN05661010_02733</name>
</gene>
<evidence type="ECO:0000313" key="4">
    <source>
        <dbReference type="EMBL" id="SDL86495.1"/>
    </source>
</evidence>
<evidence type="ECO:0000259" key="1">
    <source>
        <dbReference type="Pfam" id="PF16697"/>
    </source>
</evidence>
<sequence>MKSALTTSISSLFLPTTTVFSTLGVTGGLHRGVVIALEQPVCRIGSSPQADVILSDGGIAAEHVTLRFHARMVAIEAQGGDVEVGDRCVMQGTGWRTNLPTTIAFGDVRLQLSQPALAGPPVLQAIQKASAGALQSARNSGLSVLQSMRKTGSPALESLREAGSPVFRSIGKFCSPVLQPVRKFSAPAFHAIGKRMPELPEPLRSRLNRRTAVTALGATMFATMSMAGVYPFISTDNGGVVGSAYALRSSANSQAAEAALAASSATPGEALRQQLSQANLDGLQVQDSGSHLIVSGEFAPERYADWTDVQRWFDRHYGSSHVLISNAQPSLAADKPAFEFRAVWLGDNPYVIGPSGRRLYPGATLREGWVLSEISDKGVMLRRGDDEFTLTL</sequence>
<accession>A0A1G9NKI1</accession>
<dbReference type="Gene3D" id="2.60.200.20">
    <property type="match status" value="1"/>
</dbReference>
<dbReference type="AlphaFoldDB" id="A0A1G9NKI1"/>
<dbReference type="Pfam" id="PF21934">
    <property type="entry name" value="Yop-YscD_ppl_3rd"/>
    <property type="match status" value="1"/>
</dbReference>
<protein>
    <submittedName>
        <fullName evidence="4">Inner membrane component of T3SS</fullName>
    </submittedName>
</protein>
<keyword evidence="5" id="KW-1185">Reference proteome</keyword>
<dbReference type="InterPro" id="IPR032030">
    <property type="entry name" value="YscD_cytoplasmic_dom"/>
</dbReference>
<name>A0A1G9NKI1_9GAMM</name>
<dbReference type="InterPro" id="IPR057770">
    <property type="entry name" value="YscD/Y4YQ_C"/>
</dbReference>
<dbReference type="Pfam" id="PF16697">
    <property type="entry name" value="Yop-YscD_cpl"/>
    <property type="match status" value="1"/>
</dbReference>
<reference evidence="4 5" key="1">
    <citation type="submission" date="2016-10" db="EMBL/GenBank/DDBJ databases">
        <authorList>
            <person name="de Groot N.N."/>
        </authorList>
    </citation>
    <scope>NUCLEOTIDE SEQUENCE [LARGE SCALE GENOMIC DNA]</scope>
    <source>
        <strain evidence="4 5">DSM 14789</strain>
    </source>
</reference>
<evidence type="ECO:0000259" key="2">
    <source>
        <dbReference type="Pfam" id="PF21934"/>
    </source>
</evidence>